<sequence>MDKFLWSFHWDCGRSGDLEGLFVATEAEVSELAGKSAWFGEVLGKHSEVYGTLKEEYFSKVDLDVETVLKVAAVLGRTWSGFDPRYYISEE</sequence>
<reference evidence="1 2" key="1">
    <citation type="submission" date="2019-10" db="EMBL/GenBank/DDBJ databases">
        <title>Description of Paenibacillus pedi sp. nov.</title>
        <authorList>
            <person name="Carlier A."/>
            <person name="Qi S."/>
        </authorList>
    </citation>
    <scope>NUCLEOTIDE SEQUENCE [LARGE SCALE GENOMIC DNA]</scope>
    <source>
        <strain evidence="1 2">LMG 31457</strain>
    </source>
</reference>
<dbReference type="RefSeq" id="WP_171681305.1">
    <property type="nucleotide sequence ID" value="NZ_WHNZ01000004.1"/>
</dbReference>
<proteinExistence type="predicted"/>
<accession>A0ABX1ZGD6</accession>
<evidence type="ECO:0000313" key="1">
    <source>
        <dbReference type="EMBL" id="NOU98447.1"/>
    </source>
</evidence>
<organism evidence="1 2">
    <name type="scientific">Paenibacillus planticolens</name>
    <dbReference type="NCBI Taxonomy" id="2654976"/>
    <lineage>
        <taxon>Bacteria</taxon>
        <taxon>Bacillati</taxon>
        <taxon>Bacillota</taxon>
        <taxon>Bacilli</taxon>
        <taxon>Bacillales</taxon>
        <taxon>Paenibacillaceae</taxon>
        <taxon>Paenibacillus</taxon>
    </lineage>
</organism>
<dbReference type="EMBL" id="WHNZ01000004">
    <property type="protein sequence ID" value="NOU98447.1"/>
    <property type="molecule type" value="Genomic_DNA"/>
</dbReference>
<evidence type="ECO:0000313" key="2">
    <source>
        <dbReference type="Proteomes" id="UP000618579"/>
    </source>
</evidence>
<name>A0ABX1ZGD6_9BACL</name>
<keyword evidence="2" id="KW-1185">Reference proteome</keyword>
<gene>
    <name evidence="1" type="ORF">GC097_00200</name>
</gene>
<protein>
    <submittedName>
        <fullName evidence="1">Uncharacterized protein</fullName>
    </submittedName>
</protein>
<comment type="caution">
    <text evidence="1">The sequence shown here is derived from an EMBL/GenBank/DDBJ whole genome shotgun (WGS) entry which is preliminary data.</text>
</comment>
<dbReference type="Proteomes" id="UP000618579">
    <property type="component" value="Unassembled WGS sequence"/>
</dbReference>